<sequence>MNIKSLFIALAIAIGSFSNVMAATLDGDEIWGKATSPGATFNIFDPTFTSLDPVSATVDAGTEFSFSGGAQEPIEVLVDFTNDFLTISVEILDDFIIGIADIEYSFDDLDFGPGLQIVGFDVLSNGFPSPPVIITTENSIVIRFDEYDVDGPELRSFTGQFIVSEVPLPAALPLFLAGLAGVGLVGRKRHKIAPRINR</sequence>
<dbReference type="RefSeq" id="WP_369314073.1">
    <property type="nucleotide sequence ID" value="NZ_JBEHZE010000001.1"/>
</dbReference>
<keyword evidence="4" id="KW-1185">Reference proteome</keyword>
<dbReference type="EMBL" id="JBEHZE010000001">
    <property type="protein sequence ID" value="MEX6634082.1"/>
    <property type="molecule type" value="Genomic_DNA"/>
</dbReference>
<feature type="chain" id="PRO_5046632896" evidence="2">
    <location>
        <begin position="23"/>
        <end position="198"/>
    </location>
</feature>
<keyword evidence="1" id="KW-0472">Membrane</keyword>
<feature type="signal peptide" evidence="2">
    <location>
        <begin position="1"/>
        <end position="22"/>
    </location>
</feature>
<gene>
    <name evidence="3" type="ORF">ABFZ84_11035</name>
</gene>
<comment type="caution">
    <text evidence="3">The sequence shown here is derived from an EMBL/GenBank/DDBJ whole genome shotgun (WGS) entry which is preliminary data.</text>
</comment>
<proteinExistence type="predicted"/>
<keyword evidence="1" id="KW-0812">Transmembrane</keyword>
<dbReference type="Proteomes" id="UP001560685">
    <property type="component" value="Unassembled WGS sequence"/>
</dbReference>
<organism evidence="3 4">
    <name type="scientific">Hyphococcus lacteus</name>
    <dbReference type="NCBI Taxonomy" id="3143536"/>
    <lineage>
        <taxon>Bacteria</taxon>
        <taxon>Pseudomonadati</taxon>
        <taxon>Pseudomonadota</taxon>
        <taxon>Alphaproteobacteria</taxon>
        <taxon>Parvularculales</taxon>
        <taxon>Parvularculaceae</taxon>
        <taxon>Hyphococcus</taxon>
    </lineage>
</organism>
<keyword evidence="2" id="KW-0732">Signal</keyword>
<evidence type="ECO:0000313" key="3">
    <source>
        <dbReference type="EMBL" id="MEX6634082.1"/>
    </source>
</evidence>
<evidence type="ECO:0000256" key="2">
    <source>
        <dbReference type="SAM" id="SignalP"/>
    </source>
</evidence>
<evidence type="ECO:0000313" key="4">
    <source>
        <dbReference type="Proteomes" id="UP001560685"/>
    </source>
</evidence>
<name>A0ABV3Z9M3_9PROT</name>
<reference evidence="3 4" key="1">
    <citation type="submission" date="2024-05" db="EMBL/GenBank/DDBJ databases">
        <title>Three bacterial strains, DH-69, EH-24, and ECK-19 isolated from coastal sediments.</title>
        <authorList>
            <person name="Ye Y.-Q."/>
            <person name="Du Z.-J."/>
        </authorList>
    </citation>
    <scope>NUCLEOTIDE SEQUENCE [LARGE SCALE GENOMIC DNA]</scope>
    <source>
        <strain evidence="3 4">ECK-19</strain>
    </source>
</reference>
<evidence type="ECO:0000256" key="1">
    <source>
        <dbReference type="SAM" id="Phobius"/>
    </source>
</evidence>
<accession>A0ABV3Z9M3</accession>
<feature type="transmembrane region" description="Helical" evidence="1">
    <location>
        <begin position="166"/>
        <end position="186"/>
    </location>
</feature>
<protein>
    <submittedName>
        <fullName evidence="3">VPLPA-CTERM sorting domain-containing protein</fullName>
    </submittedName>
</protein>
<keyword evidence="1" id="KW-1133">Transmembrane helix</keyword>